<dbReference type="Pfam" id="PF13185">
    <property type="entry name" value="GAF_2"/>
    <property type="match status" value="1"/>
</dbReference>
<dbReference type="InterPro" id="IPR003018">
    <property type="entry name" value="GAF"/>
</dbReference>
<dbReference type="InterPro" id="IPR043128">
    <property type="entry name" value="Rev_trsase/Diguanyl_cyclase"/>
</dbReference>
<sequence length="407" mass="44199">MGATAAGEQGADEGLDPARLAAELDHERRARRQDQALIRAAQAVSSSLDFRDVVHLILQELREVVHYDTASVQELRGDQVVIVAGEGIDLDVFSGVGFDVDGDGAPNAEVVRGHRPVIVPDILGDHPYPNFPHPAHEMSGVRCWMGVPLIFGDECIGMITLDAYEPDYYTAAHADRALAFASHAALALQNARTFALVQREVEERRRAEDELRSANDALRRRMAEIEALQESLREQAVRDPLTGLFNRRYLLESLAGELSRCQRDDVPLALVLVDVDHFKVVNDTLGHEAGDGILIAIAELLRHRIREGDVACRYGGEEFVVVLPGTTLDVAAERADRWRKDLIGAVSPDGVDPVTISVGVAAAPGHGTTPRDLVRAADQAMYAAKAAGRDRVVIADPGQAPNTSWSS</sequence>
<dbReference type="PANTHER" id="PTHR45138">
    <property type="entry name" value="REGULATORY COMPONENTS OF SENSORY TRANSDUCTION SYSTEM"/>
    <property type="match status" value="1"/>
</dbReference>
<dbReference type="Pfam" id="PF00990">
    <property type="entry name" value="GGDEF"/>
    <property type="match status" value="1"/>
</dbReference>
<dbReference type="SUPFAM" id="SSF55073">
    <property type="entry name" value="Nucleotide cyclase"/>
    <property type="match status" value="1"/>
</dbReference>
<proteinExistence type="predicted"/>
<accession>A0A5Q2RRQ7</accession>
<dbReference type="EMBL" id="CP045851">
    <property type="protein sequence ID" value="QGG96580.1"/>
    <property type="molecule type" value="Genomic_DNA"/>
</dbReference>
<evidence type="ECO:0000256" key="1">
    <source>
        <dbReference type="SAM" id="Coils"/>
    </source>
</evidence>
<organism evidence="3 4">
    <name type="scientific">Actinomarinicola tropica</name>
    <dbReference type="NCBI Taxonomy" id="2789776"/>
    <lineage>
        <taxon>Bacteria</taxon>
        <taxon>Bacillati</taxon>
        <taxon>Actinomycetota</taxon>
        <taxon>Acidimicrobiia</taxon>
        <taxon>Acidimicrobiales</taxon>
        <taxon>Iamiaceae</taxon>
        <taxon>Actinomarinicola</taxon>
    </lineage>
</organism>
<dbReference type="InterPro" id="IPR050469">
    <property type="entry name" value="Diguanylate_Cyclase"/>
</dbReference>
<dbReference type="PROSITE" id="PS50887">
    <property type="entry name" value="GGDEF"/>
    <property type="match status" value="1"/>
</dbReference>
<dbReference type="InterPro" id="IPR029787">
    <property type="entry name" value="Nucleotide_cyclase"/>
</dbReference>
<protein>
    <submittedName>
        <fullName evidence="3">Diguanylate cyclase</fullName>
    </submittedName>
</protein>
<dbReference type="SMART" id="SM00065">
    <property type="entry name" value="GAF"/>
    <property type="match status" value="1"/>
</dbReference>
<dbReference type="InterPro" id="IPR029016">
    <property type="entry name" value="GAF-like_dom_sf"/>
</dbReference>
<dbReference type="SUPFAM" id="SSF55781">
    <property type="entry name" value="GAF domain-like"/>
    <property type="match status" value="1"/>
</dbReference>
<gene>
    <name evidence="3" type="ORF">GH723_16545</name>
</gene>
<dbReference type="RefSeq" id="WP_153760684.1">
    <property type="nucleotide sequence ID" value="NZ_CP045851.1"/>
</dbReference>
<dbReference type="GO" id="GO:1902201">
    <property type="term" value="P:negative regulation of bacterial-type flagellum-dependent cell motility"/>
    <property type="evidence" value="ECO:0007669"/>
    <property type="project" value="TreeGrafter"/>
</dbReference>
<dbReference type="Gene3D" id="3.30.70.270">
    <property type="match status" value="1"/>
</dbReference>
<dbReference type="InterPro" id="IPR000160">
    <property type="entry name" value="GGDEF_dom"/>
</dbReference>
<feature type="domain" description="GGDEF" evidence="2">
    <location>
        <begin position="266"/>
        <end position="397"/>
    </location>
</feature>
<dbReference type="AlphaFoldDB" id="A0A5Q2RRQ7"/>
<name>A0A5Q2RRQ7_9ACTN</name>
<dbReference type="FunFam" id="3.30.70.270:FF:000001">
    <property type="entry name" value="Diguanylate cyclase domain protein"/>
    <property type="match status" value="1"/>
</dbReference>
<dbReference type="GO" id="GO:0005886">
    <property type="term" value="C:plasma membrane"/>
    <property type="evidence" value="ECO:0007669"/>
    <property type="project" value="TreeGrafter"/>
</dbReference>
<dbReference type="PANTHER" id="PTHR45138:SF24">
    <property type="entry name" value="DIGUANYLATE CYCLASE DGCC-RELATED"/>
    <property type="match status" value="1"/>
</dbReference>
<keyword evidence="4" id="KW-1185">Reference proteome</keyword>
<dbReference type="NCBIfam" id="TIGR00254">
    <property type="entry name" value="GGDEF"/>
    <property type="match status" value="1"/>
</dbReference>
<dbReference type="SMART" id="SM00267">
    <property type="entry name" value="GGDEF"/>
    <property type="match status" value="1"/>
</dbReference>
<evidence type="ECO:0000313" key="4">
    <source>
        <dbReference type="Proteomes" id="UP000334019"/>
    </source>
</evidence>
<dbReference type="KEGG" id="atq:GH723_16545"/>
<evidence type="ECO:0000313" key="3">
    <source>
        <dbReference type="EMBL" id="QGG96580.1"/>
    </source>
</evidence>
<dbReference type="CDD" id="cd01949">
    <property type="entry name" value="GGDEF"/>
    <property type="match status" value="1"/>
</dbReference>
<dbReference type="GO" id="GO:0052621">
    <property type="term" value="F:diguanylate cyclase activity"/>
    <property type="evidence" value="ECO:0007669"/>
    <property type="project" value="TreeGrafter"/>
</dbReference>
<feature type="coiled-coil region" evidence="1">
    <location>
        <begin position="197"/>
        <end position="235"/>
    </location>
</feature>
<reference evidence="3 4" key="1">
    <citation type="submission" date="2019-11" db="EMBL/GenBank/DDBJ databases">
        <authorList>
            <person name="He Y."/>
        </authorList>
    </citation>
    <scope>NUCLEOTIDE SEQUENCE [LARGE SCALE GENOMIC DNA]</scope>
    <source>
        <strain evidence="3 4">SCSIO 58843</strain>
    </source>
</reference>
<keyword evidence="1" id="KW-0175">Coiled coil</keyword>
<evidence type="ECO:0000259" key="2">
    <source>
        <dbReference type="PROSITE" id="PS50887"/>
    </source>
</evidence>
<dbReference type="Gene3D" id="3.30.450.40">
    <property type="match status" value="1"/>
</dbReference>
<dbReference type="GO" id="GO:0043709">
    <property type="term" value="P:cell adhesion involved in single-species biofilm formation"/>
    <property type="evidence" value="ECO:0007669"/>
    <property type="project" value="TreeGrafter"/>
</dbReference>
<dbReference type="Proteomes" id="UP000334019">
    <property type="component" value="Chromosome"/>
</dbReference>